<dbReference type="Proteomes" id="UP000643810">
    <property type="component" value="Unassembled WGS sequence"/>
</dbReference>
<evidence type="ECO:0000313" key="3">
    <source>
        <dbReference type="Proteomes" id="UP000643810"/>
    </source>
</evidence>
<dbReference type="PANTHER" id="PTHR43630:SF2">
    <property type="entry name" value="GLYCOSYLTRANSFERASE"/>
    <property type="match status" value="1"/>
</dbReference>
<comment type="caution">
    <text evidence="2">The sequence shown here is derived from an EMBL/GenBank/DDBJ whole genome shotgun (WGS) entry which is preliminary data.</text>
</comment>
<dbReference type="PANTHER" id="PTHR43630">
    <property type="entry name" value="POLY-BETA-1,6-N-ACETYL-D-GLUCOSAMINE SYNTHASE"/>
    <property type="match status" value="1"/>
</dbReference>
<keyword evidence="3" id="KW-1185">Reference proteome</keyword>
<gene>
    <name evidence="2" type="ORF">H8R94_05005</name>
</gene>
<accession>A0ABR7GGS4</accession>
<protein>
    <submittedName>
        <fullName evidence="2">Glycosyltransferase family 2 protein</fullName>
    </submittedName>
</protein>
<dbReference type="SUPFAM" id="SSF53448">
    <property type="entry name" value="Nucleotide-diphospho-sugar transferases"/>
    <property type="match status" value="1"/>
</dbReference>
<evidence type="ECO:0000313" key="2">
    <source>
        <dbReference type="EMBL" id="MBC5685966.1"/>
    </source>
</evidence>
<organism evidence="2 3">
    <name type="scientific">Roseburia lenta</name>
    <dbReference type="NCBI Taxonomy" id="2763061"/>
    <lineage>
        <taxon>Bacteria</taxon>
        <taxon>Bacillati</taxon>
        <taxon>Bacillota</taxon>
        <taxon>Clostridia</taxon>
        <taxon>Lachnospirales</taxon>
        <taxon>Lachnospiraceae</taxon>
        <taxon>Roseburia</taxon>
    </lineage>
</organism>
<dbReference type="Pfam" id="PF00535">
    <property type="entry name" value="Glycos_transf_2"/>
    <property type="match status" value="1"/>
</dbReference>
<dbReference type="CDD" id="cd02511">
    <property type="entry name" value="Beta4Glucosyltransferase"/>
    <property type="match status" value="1"/>
</dbReference>
<name>A0ABR7GGS4_9FIRM</name>
<dbReference type="EMBL" id="JACOPG010000002">
    <property type="protein sequence ID" value="MBC5685966.1"/>
    <property type="molecule type" value="Genomic_DNA"/>
</dbReference>
<feature type="domain" description="Glycosyltransferase 2-like" evidence="1">
    <location>
        <begin position="1"/>
        <end position="135"/>
    </location>
</feature>
<dbReference type="Gene3D" id="3.90.550.10">
    <property type="entry name" value="Spore Coat Polysaccharide Biosynthesis Protein SpsA, Chain A"/>
    <property type="match status" value="1"/>
</dbReference>
<evidence type="ECO:0000259" key="1">
    <source>
        <dbReference type="Pfam" id="PF00535"/>
    </source>
</evidence>
<reference evidence="2 3" key="1">
    <citation type="submission" date="2020-08" db="EMBL/GenBank/DDBJ databases">
        <title>Genome public.</title>
        <authorList>
            <person name="Liu C."/>
            <person name="Sun Q."/>
        </authorList>
    </citation>
    <scope>NUCLEOTIDE SEQUENCE [LARGE SCALE GENOMIC DNA]</scope>
    <source>
        <strain evidence="2 3">NSJ-9</strain>
    </source>
</reference>
<sequence>MIVKNEEKVLARCLDSIADLVDEIIIVDTGSTDATKEIAARYTEQIYDFVWQDDFAAARNFSFSKASMDYIYAPDADEVLDEENRQAFLKLKAALLPEVEIVQMKYHTVTDYNTVLNAKMEYRPKLFKRLRTFTWIDPVHETVRLDPVVFDSDIVISHMPENLHSKRDFSIFTKAIAGDGGLSDKLQRMYAMELYKTGDILDLMDACPYFLRIYETESQADKRSRAAAILLRTYRRLGGERDFFKIAIKEMTDKPSSEICAELGDYYSDAGDAKEAALWYYNAAYESEAILDVHAGSDRALEGLVASYEEVLAQELSEEERDYFMEALLQAKRALEEIEE</sequence>
<dbReference type="InterPro" id="IPR001173">
    <property type="entry name" value="Glyco_trans_2-like"/>
</dbReference>
<dbReference type="InterPro" id="IPR029044">
    <property type="entry name" value="Nucleotide-diphossugar_trans"/>
</dbReference>
<proteinExistence type="predicted"/>